<feature type="domain" description="PAC" evidence="5">
    <location>
        <begin position="482"/>
        <end position="535"/>
    </location>
</feature>
<dbReference type="PANTHER" id="PTHR33744">
    <property type="entry name" value="CARBOHYDRATE DIACID REGULATOR"/>
    <property type="match status" value="1"/>
</dbReference>
<feature type="transmembrane region" description="Helical" evidence="3">
    <location>
        <begin position="327"/>
        <end position="350"/>
    </location>
</feature>
<dbReference type="SMART" id="SM00091">
    <property type="entry name" value="PAS"/>
    <property type="match status" value="2"/>
</dbReference>
<dbReference type="InterPro" id="IPR000014">
    <property type="entry name" value="PAS"/>
</dbReference>
<dbReference type="SUPFAM" id="SSF55785">
    <property type="entry name" value="PYP-like sensor domain (PAS domain)"/>
    <property type="match status" value="2"/>
</dbReference>
<dbReference type="Pfam" id="PF00989">
    <property type="entry name" value="PAS"/>
    <property type="match status" value="1"/>
</dbReference>
<gene>
    <name evidence="6" type="ORF">KL86SPO_31692</name>
</gene>
<dbReference type="InterPro" id="IPR035965">
    <property type="entry name" value="PAS-like_dom_sf"/>
</dbReference>
<name>A0A212LVE7_9FIRM</name>
<keyword evidence="2" id="KW-0175">Coiled coil</keyword>
<organism evidence="6">
    <name type="scientific">uncultured Sporomusa sp</name>
    <dbReference type="NCBI Taxonomy" id="307249"/>
    <lineage>
        <taxon>Bacteria</taxon>
        <taxon>Bacillati</taxon>
        <taxon>Bacillota</taxon>
        <taxon>Negativicutes</taxon>
        <taxon>Selenomonadales</taxon>
        <taxon>Sporomusaceae</taxon>
        <taxon>Sporomusa</taxon>
        <taxon>environmental samples</taxon>
    </lineage>
</organism>
<dbReference type="PROSITE" id="PS50112">
    <property type="entry name" value="PAS"/>
    <property type="match status" value="2"/>
</dbReference>
<protein>
    <submittedName>
        <fullName evidence="6">Uncharacterized protein</fullName>
    </submittedName>
</protein>
<accession>A0A212LVE7</accession>
<feature type="domain" description="PAS" evidence="4">
    <location>
        <begin position="411"/>
        <end position="457"/>
    </location>
</feature>
<dbReference type="PANTHER" id="PTHR33744:SF1">
    <property type="entry name" value="DNA-BINDING TRANSCRIPTIONAL ACTIVATOR ADER"/>
    <property type="match status" value="1"/>
</dbReference>
<dbReference type="Pfam" id="PF13426">
    <property type="entry name" value="PAS_9"/>
    <property type="match status" value="1"/>
</dbReference>
<feature type="domain" description="PAC" evidence="5">
    <location>
        <begin position="608"/>
        <end position="664"/>
    </location>
</feature>
<feature type="coiled-coil region" evidence="2">
    <location>
        <begin position="380"/>
        <end position="407"/>
    </location>
</feature>
<reference evidence="6" key="1">
    <citation type="submission" date="2016-08" db="EMBL/GenBank/DDBJ databases">
        <authorList>
            <person name="Seilhamer J.J."/>
        </authorList>
    </citation>
    <scope>NUCLEOTIDE SEQUENCE</scope>
    <source>
        <strain evidence="6">86</strain>
    </source>
</reference>
<dbReference type="PROSITE" id="PS50113">
    <property type="entry name" value="PAC"/>
    <property type="match status" value="2"/>
</dbReference>
<evidence type="ECO:0000259" key="5">
    <source>
        <dbReference type="PROSITE" id="PS50113"/>
    </source>
</evidence>
<dbReference type="InterPro" id="IPR051448">
    <property type="entry name" value="CdaR-like_regulators"/>
</dbReference>
<evidence type="ECO:0000313" key="6">
    <source>
        <dbReference type="EMBL" id="SCM81513.1"/>
    </source>
</evidence>
<keyword evidence="3" id="KW-0472">Membrane</keyword>
<dbReference type="InterPro" id="IPR025736">
    <property type="entry name" value="PucR_C-HTH_dom"/>
</dbReference>
<feature type="transmembrane region" description="Helical" evidence="3">
    <location>
        <begin position="271"/>
        <end position="292"/>
    </location>
</feature>
<sequence>MRKSWLMPVFICLTLVAGLILLAFYGEVDPANHRFLTNDWEYSWGDRDPQHPEAGEWLPKQGSGRPEGYNGQNYLWLRVPLPPESVKTPTVFTEFVHQSLQVYVDGTAVYQHGPMPVPPGEKLHLWLPYHIIPLPDDAPGKMLYFRISSSSPSIGIFGGVEYGPMWGMYKYKNMIEFLKFCVFSLLTAAGLWSLIVYLYDRKKTVYLAFAANALCGAGILFCTTYSSFLFYPNPDFWNNWIIVTSLSWKIVWLQFLMYIVTDVWRRTVRRLVWLTVAFSCLQMAAAVMNPLWIQSVMVANMVYSIGCYLAVLYFCRSQLRFNREAQLYAGGISVWMAASTVDAFNIVGVIHAHLLIGWLGQLAETSSLAAILALRYVNTRRCLQRYAQELEELAATLEIKVTERTEKLSIQKACLEQLFANSPDAIVTLDPEYRVTKVNPAFTALFGYTAREAEGRSIGRLLCVPGDTPAEEHILDCPDRATGVPLDIVRRHKDGNSVAIALTAFPFVTESGETGVYAVYRDISRWALTKRNLMDSERKYRLLAENLDAVVWLIDFDQRPIYISPSLERLTGYTLTEYLRQPLLAEKNRRLQAAVDEVWDAYRQGKKRDTPVVLEEEKRTRDGCLIWIESTVNIAYDENGEALGILGVSRDITARKRTEKLLSLAYERKRLNHFFNDLLDGVLPFEQDIYNRARQLRVNLPQAFTVCFCQVEDSRHSAGSEGQDMLLDEVADRLNRQDGLAAWNFSGGIGVICRLPLPYGGRQSEQAEAALCLKLLLEEFPGVRFSIGVADYSTSLADFNNRFRHAVTAARIGRRRQEDSCIQYYEECGIDEIFDNFAGTREAEAFVRRVLGPLYDYDRDNGTELVETLSHILSRGTLREIADMMHIHPKTIAARKQRIEQILNISLDSFEERMTLGAALQIDKCRLDSGRVLTPSES</sequence>
<feature type="transmembrane region" description="Helical" evidence="3">
    <location>
        <begin position="237"/>
        <end position="259"/>
    </location>
</feature>
<keyword evidence="3" id="KW-0812">Transmembrane</keyword>
<feature type="transmembrane region" description="Helical" evidence="3">
    <location>
        <begin position="177"/>
        <end position="199"/>
    </location>
</feature>
<evidence type="ECO:0000256" key="1">
    <source>
        <dbReference type="ARBA" id="ARBA00006754"/>
    </source>
</evidence>
<dbReference type="InterPro" id="IPR013767">
    <property type="entry name" value="PAS_fold"/>
</dbReference>
<dbReference type="Pfam" id="PF13556">
    <property type="entry name" value="HTH_30"/>
    <property type="match status" value="1"/>
</dbReference>
<proteinExistence type="inferred from homology"/>
<feature type="domain" description="PAS" evidence="4">
    <location>
        <begin position="536"/>
        <end position="586"/>
    </location>
</feature>
<dbReference type="Pfam" id="PF17853">
    <property type="entry name" value="GGDEF_2"/>
    <property type="match status" value="1"/>
</dbReference>
<dbReference type="GO" id="GO:0006355">
    <property type="term" value="P:regulation of DNA-templated transcription"/>
    <property type="evidence" value="ECO:0007669"/>
    <property type="project" value="InterPro"/>
</dbReference>
<feature type="transmembrane region" description="Helical" evidence="3">
    <location>
        <begin position="298"/>
        <end position="315"/>
    </location>
</feature>
<dbReference type="InterPro" id="IPR001610">
    <property type="entry name" value="PAC"/>
</dbReference>
<dbReference type="SMART" id="SM00086">
    <property type="entry name" value="PAC"/>
    <property type="match status" value="2"/>
</dbReference>
<dbReference type="InterPro" id="IPR041522">
    <property type="entry name" value="CdaR_GGDEF"/>
</dbReference>
<dbReference type="Gene3D" id="3.30.450.20">
    <property type="entry name" value="PAS domain"/>
    <property type="match status" value="2"/>
</dbReference>
<evidence type="ECO:0000259" key="4">
    <source>
        <dbReference type="PROSITE" id="PS50112"/>
    </source>
</evidence>
<dbReference type="CDD" id="cd00130">
    <property type="entry name" value="PAS"/>
    <property type="match status" value="2"/>
</dbReference>
<keyword evidence="3" id="KW-1133">Transmembrane helix</keyword>
<dbReference type="EMBL" id="FMJE01000003">
    <property type="protein sequence ID" value="SCM81513.1"/>
    <property type="molecule type" value="Genomic_DNA"/>
</dbReference>
<dbReference type="RefSeq" id="WP_288184532.1">
    <property type="nucleotide sequence ID" value="NZ_LT608335.1"/>
</dbReference>
<feature type="transmembrane region" description="Helical" evidence="3">
    <location>
        <begin position="206"/>
        <end position="231"/>
    </location>
</feature>
<dbReference type="NCBIfam" id="TIGR00229">
    <property type="entry name" value="sensory_box"/>
    <property type="match status" value="2"/>
</dbReference>
<dbReference type="Gene3D" id="1.10.10.2840">
    <property type="entry name" value="PucR C-terminal helix-turn-helix domain"/>
    <property type="match status" value="1"/>
</dbReference>
<comment type="similarity">
    <text evidence="1">Belongs to the CdaR family.</text>
</comment>
<evidence type="ECO:0000256" key="2">
    <source>
        <dbReference type="SAM" id="Coils"/>
    </source>
</evidence>
<dbReference type="InterPro" id="IPR042070">
    <property type="entry name" value="PucR_C-HTH_sf"/>
</dbReference>
<dbReference type="InterPro" id="IPR000700">
    <property type="entry name" value="PAS-assoc_C"/>
</dbReference>
<dbReference type="AlphaFoldDB" id="A0A212LVE7"/>
<evidence type="ECO:0000256" key="3">
    <source>
        <dbReference type="SAM" id="Phobius"/>
    </source>
</evidence>